<evidence type="ECO:0000259" key="1">
    <source>
        <dbReference type="Pfam" id="PF14301"/>
    </source>
</evidence>
<dbReference type="Pfam" id="PF14301">
    <property type="entry name" value="DUF4376"/>
    <property type="match status" value="1"/>
</dbReference>
<organism evidence="2 3">
    <name type="scientific">Undibacterium aquatile</name>
    <dbReference type="NCBI Taxonomy" id="1537398"/>
    <lineage>
        <taxon>Bacteria</taxon>
        <taxon>Pseudomonadati</taxon>
        <taxon>Pseudomonadota</taxon>
        <taxon>Betaproteobacteria</taxon>
        <taxon>Burkholderiales</taxon>
        <taxon>Oxalobacteraceae</taxon>
        <taxon>Undibacterium</taxon>
    </lineage>
</organism>
<feature type="domain" description="DUF4376" evidence="1">
    <location>
        <begin position="89"/>
        <end position="200"/>
    </location>
</feature>
<sequence>MKFKLKNGSIVDRIALADAFPNHQIPDDLSAADAAFLDIEFVHETAPPAVSAVEIAVDDGIEQVGGVLHTKWRIEPRPAAECAQIMTALKRAKNDAINTWRSTANASTFPHLGHLISCDALSRGDIESVATTIAITGAFPPNFPNVWKTADNAYIQMDTIEKFKSMYASMAAQGVVNFNQSEAMKLALLNAATVAEINAIALPG</sequence>
<protein>
    <submittedName>
        <fullName evidence="2">DUF4376 domain-containing protein</fullName>
    </submittedName>
</protein>
<dbReference type="EMBL" id="JACOFT010000002">
    <property type="protein sequence ID" value="MBC3811320.1"/>
    <property type="molecule type" value="Genomic_DNA"/>
</dbReference>
<comment type="caution">
    <text evidence="2">The sequence shown here is derived from an EMBL/GenBank/DDBJ whole genome shotgun (WGS) entry which is preliminary data.</text>
</comment>
<keyword evidence="3" id="KW-1185">Reference proteome</keyword>
<accession>A0ABR6XEW3</accession>
<dbReference type="RefSeq" id="WP_190478524.1">
    <property type="nucleotide sequence ID" value="NZ_JACOFT010000002.1"/>
</dbReference>
<reference evidence="2 3" key="1">
    <citation type="submission" date="2020-08" db="EMBL/GenBank/DDBJ databases">
        <title>Novel species isolated from subtropical streams in China.</title>
        <authorList>
            <person name="Lu H."/>
        </authorList>
    </citation>
    <scope>NUCLEOTIDE SEQUENCE [LARGE SCALE GENOMIC DNA]</scope>
    <source>
        <strain evidence="2 3">CCTCC AB 2015119</strain>
    </source>
</reference>
<dbReference type="InterPro" id="IPR025484">
    <property type="entry name" value="DUF4376"/>
</dbReference>
<dbReference type="Proteomes" id="UP000637632">
    <property type="component" value="Unassembled WGS sequence"/>
</dbReference>
<evidence type="ECO:0000313" key="3">
    <source>
        <dbReference type="Proteomes" id="UP000637632"/>
    </source>
</evidence>
<evidence type="ECO:0000313" key="2">
    <source>
        <dbReference type="EMBL" id="MBC3811320.1"/>
    </source>
</evidence>
<proteinExistence type="predicted"/>
<gene>
    <name evidence="2" type="ORF">H8K26_07680</name>
</gene>
<name>A0ABR6XEW3_9BURK</name>